<dbReference type="SFLD" id="SFLDG01129">
    <property type="entry name" value="C1.5:_HAD__Beta-PGM__Phosphata"/>
    <property type="match status" value="1"/>
</dbReference>
<dbReference type="GO" id="GO:0005829">
    <property type="term" value="C:cytosol"/>
    <property type="evidence" value="ECO:0007669"/>
    <property type="project" value="TreeGrafter"/>
</dbReference>
<dbReference type="Pfam" id="PF13419">
    <property type="entry name" value="HAD_2"/>
    <property type="match status" value="1"/>
</dbReference>
<dbReference type="InterPro" id="IPR050155">
    <property type="entry name" value="HAD-like_hydrolase_sf"/>
</dbReference>
<evidence type="ECO:0000313" key="1">
    <source>
        <dbReference type="EMBL" id="ACZ08504.1"/>
    </source>
</evidence>
<dbReference type="InterPro" id="IPR036412">
    <property type="entry name" value="HAD-like_sf"/>
</dbReference>
<dbReference type="SUPFAM" id="SSF56784">
    <property type="entry name" value="HAD-like"/>
    <property type="match status" value="1"/>
</dbReference>
<dbReference type="InterPro" id="IPR023214">
    <property type="entry name" value="HAD_sf"/>
</dbReference>
<dbReference type="SFLD" id="SFLDG01135">
    <property type="entry name" value="C1.5.6:_HAD__Beta-PGM__Phospha"/>
    <property type="match status" value="1"/>
</dbReference>
<accession>D1AIC0</accession>
<dbReference type="eggNOG" id="COG0546">
    <property type="taxonomic scope" value="Bacteria"/>
</dbReference>
<dbReference type="GO" id="GO:0008967">
    <property type="term" value="F:phosphoglycolate phosphatase activity"/>
    <property type="evidence" value="ECO:0007669"/>
    <property type="project" value="TreeGrafter"/>
</dbReference>
<dbReference type="AlphaFoldDB" id="D1AIC0"/>
<proteinExistence type="predicted"/>
<dbReference type="KEGG" id="str:Sterm_1646"/>
<sequence length="217" mass="24946">MKYKGVIFDLDGTILDTIYDLGNSVNSTLEKYGQPLHTYEEYKKKIGKGFRDLIKRSFPEMTEEIILEQALKDFLEIYDRSYMNDTRPYDGICEVLKVLTANNIKLGINSNKRNDYTNKLVEKFFSDIDFFGVFGERNNIPKKPAPDSALEIAELMNLNPDEILYIGDSKTDILTGHNAGMGSAGVLWGFRDRKEFEENNADYIFTAPYEILELFDI</sequence>
<evidence type="ECO:0000313" key="2">
    <source>
        <dbReference type="Proteomes" id="UP000000845"/>
    </source>
</evidence>
<name>D1AIC0_SEBTE</name>
<protein>
    <submittedName>
        <fullName evidence="1">HAD-superfamily hydrolase, subfamily IA, variant 1</fullName>
    </submittedName>
</protein>
<dbReference type="Proteomes" id="UP000000845">
    <property type="component" value="Chromosome"/>
</dbReference>
<keyword evidence="2" id="KW-1185">Reference proteome</keyword>
<dbReference type="Gene3D" id="1.10.150.240">
    <property type="entry name" value="Putative phosphatase, domain 2"/>
    <property type="match status" value="1"/>
</dbReference>
<dbReference type="STRING" id="526218.Sterm_1646"/>
<gene>
    <name evidence="1" type="ordered locus">Sterm_1646</name>
</gene>
<dbReference type="Gene3D" id="3.40.50.1000">
    <property type="entry name" value="HAD superfamily/HAD-like"/>
    <property type="match status" value="1"/>
</dbReference>
<dbReference type="InterPro" id="IPR041492">
    <property type="entry name" value="HAD_2"/>
</dbReference>
<dbReference type="RefSeq" id="WP_012861100.1">
    <property type="nucleotide sequence ID" value="NC_013517.1"/>
</dbReference>
<dbReference type="InterPro" id="IPR023198">
    <property type="entry name" value="PGP-like_dom2"/>
</dbReference>
<dbReference type="InterPro" id="IPR006439">
    <property type="entry name" value="HAD-SF_hydro_IA"/>
</dbReference>
<reference evidence="1 2" key="2">
    <citation type="journal article" date="2010" name="Stand. Genomic Sci.">
        <title>Complete genome sequence of Sebaldella termitidis type strain (NCTC 11300).</title>
        <authorList>
            <person name="Harmon-Smith M."/>
            <person name="Celia L."/>
            <person name="Chertkov O."/>
            <person name="Lapidus A."/>
            <person name="Copeland A."/>
            <person name="Glavina Del Rio T."/>
            <person name="Nolan M."/>
            <person name="Lucas S."/>
            <person name="Tice H."/>
            <person name="Cheng J.F."/>
            <person name="Han C."/>
            <person name="Detter J.C."/>
            <person name="Bruce D."/>
            <person name="Goodwin L."/>
            <person name="Pitluck S."/>
            <person name="Pati A."/>
            <person name="Liolios K."/>
            <person name="Ivanova N."/>
            <person name="Mavromatis K."/>
            <person name="Mikhailova N."/>
            <person name="Chen A."/>
            <person name="Palaniappan K."/>
            <person name="Land M."/>
            <person name="Hauser L."/>
            <person name="Chang Y.J."/>
            <person name="Jeffries C.D."/>
            <person name="Brettin T."/>
            <person name="Goker M."/>
            <person name="Beck B."/>
            <person name="Bristow J."/>
            <person name="Eisen J.A."/>
            <person name="Markowitz V."/>
            <person name="Hugenholtz P."/>
            <person name="Kyrpides N.C."/>
            <person name="Klenk H.P."/>
            <person name="Chen F."/>
        </authorList>
    </citation>
    <scope>NUCLEOTIDE SEQUENCE [LARGE SCALE GENOMIC DNA]</scope>
    <source>
        <strain evidence="2">ATCC 33386 / NCTC 11300</strain>
    </source>
</reference>
<keyword evidence="1" id="KW-0378">Hydrolase</keyword>
<dbReference type="HOGENOM" id="CLU_045011_19_1_0"/>
<reference evidence="2" key="1">
    <citation type="submission" date="2009-09" db="EMBL/GenBank/DDBJ databases">
        <title>The complete chromosome of Sebaldella termitidis ATCC 33386.</title>
        <authorList>
            <consortium name="US DOE Joint Genome Institute (JGI-PGF)"/>
            <person name="Lucas S."/>
            <person name="Copeland A."/>
            <person name="Lapidus A."/>
            <person name="Glavina del Rio T."/>
            <person name="Dalin E."/>
            <person name="Tice H."/>
            <person name="Bruce D."/>
            <person name="Goodwin L."/>
            <person name="Pitluck S."/>
            <person name="Kyrpides N."/>
            <person name="Mavromatis K."/>
            <person name="Ivanova N."/>
            <person name="Mikhailova N."/>
            <person name="Sims D."/>
            <person name="Meincke L."/>
            <person name="Brettin T."/>
            <person name="Detter J.C."/>
            <person name="Han C."/>
            <person name="Larimer F."/>
            <person name="Land M."/>
            <person name="Hauser L."/>
            <person name="Markowitz V."/>
            <person name="Cheng J.F."/>
            <person name="Hugenholtz P."/>
            <person name="Woyke T."/>
            <person name="Wu D."/>
            <person name="Eisen J.A."/>
        </authorList>
    </citation>
    <scope>NUCLEOTIDE SEQUENCE [LARGE SCALE GENOMIC DNA]</scope>
    <source>
        <strain evidence="2">ATCC 33386 / NCTC 11300</strain>
    </source>
</reference>
<organism evidence="1 2">
    <name type="scientific">Sebaldella termitidis (strain ATCC 33386 / NCTC 11300)</name>
    <dbReference type="NCBI Taxonomy" id="526218"/>
    <lineage>
        <taxon>Bacteria</taxon>
        <taxon>Fusobacteriati</taxon>
        <taxon>Fusobacteriota</taxon>
        <taxon>Fusobacteriia</taxon>
        <taxon>Fusobacteriales</taxon>
        <taxon>Leptotrichiaceae</taxon>
        <taxon>Sebaldella</taxon>
    </lineage>
</organism>
<dbReference type="PANTHER" id="PTHR43434:SF1">
    <property type="entry name" value="PHOSPHOGLYCOLATE PHOSPHATASE"/>
    <property type="match status" value="1"/>
</dbReference>
<dbReference type="GO" id="GO:0006281">
    <property type="term" value="P:DNA repair"/>
    <property type="evidence" value="ECO:0007669"/>
    <property type="project" value="TreeGrafter"/>
</dbReference>
<dbReference type="PANTHER" id="PTHR43434">
    <property type="entry name" value="PHOSPHOGLYCOLATE PHOSPHATASE"/>
    <property type="match status" value="1"/>
</dbReference>
<dbReference type="EMBL" id="CP001739">
    <property type="protein sequence ID" value="ACZ08504.1"/>
    <property type="molecule type" value="Genomic_DNA"/>
</dbReference>
<dbReference type="SFLD" id="SFLDS00003">
    <property type="entry name" value="Haloacid_Dehalogenase"/>
    <property type="match status" value="1"/>
</dbReference>
<dbReference type="NCBIfam" id="TIGR01549">
    <property type="entry name" value="HAD-SF-IA-v1"/>
    <property type="match status" value="1"/>
</dbReference>